<accession>W9Y841</accession>
<comment type="caution">
    <text evidence="2">The sequence shown here is derived from an EMBL/GenBank/DDBJ whole genome shotgun (WGS) entry which is preliminary data.</text>
</comment>
<feature type="region of interest" description="Disordered" evidence="1">
    <location>
        <begin position="519"/>
        <end position="560"/>
    </location>
</feature>
<dbReference type="InterPro" id="IPR018606">
    <property type="entry name" value="Arb1"/>
</dbReference>
<reference evidence="2 3" key="1">
    <citation type="submission" date="2013-03" db="EMBL/GenBank/DDBJ databases">
        <title>The Genome Sequence of Capronia coronata CBS 617.96.</title>
        <authorList>
            <consortium name="The Broad Institute Genomics Platform"/>
            <person name="Cuomo C."/>
            <person name="de Hoog S."/>
            <person name="Gorbushina A."/>
            <person name="Walker B."/>
            <person name="Young S.K."/>
            <person name="Zeng Q."/>
            <person name="Gargeya S."/>
            <person name="Fitzgerald M."/>
            <person name="Haas B."/>
            <person name="Abouelleil A."/>
            <person name="Allen A.W."/>
            <person name="Alvarado L."/>
            <person name="Arachchi H.M."/>
            <person name="Berlin A.M."/>
            <person name="Chapman S.B."/>
            <person name="Gainer-Dewar J."/>
            <person name="Goldberg J."/>
            <person name="Griggs A."/>
            <person name="Gujja S."/>
            <person name="Hansen M."/>
            <person name="Howarth C."/>
            <person name="Imamovic A."/>
            <person name="Ireland A."/>
            <person name="Larimer J."/>
            <person name="McCowan C."/>
            <person name="Murphy C."/>
            <person name="Pearson M."/>
            <person name="Poon T.W."/>
            <person name="Priest M."/>
            <person name="Roberts A."/>
            <person name="Saif S."/>
            <person name="Shea T."/>
            <person name="Sisk P."/>
            <person name="Sykes S."/>
            <person name="Wortman J."/>
            <person name="Nusbaum C."/>
            <person name="Birren B."/>
        </authorList>
    </citation>
    <scope>NUCLEOTIDE SEQUENCE [LARGE SCALE GENOMIC DNA]</scope>
    <source>
        <strain evidence="2 3">CBS 617.96</strain>
    </source>
</reference>
<feature type="compositionally biased region" description="Basic and acidic residues" evidence="1">
    <location>
        <begin position="68"/>
        <end position="80"/>
    </location>
</feature>
<evidence type="ECO:0000313" key="2">
    <source>
        <dbReference type="EMBL" id="EXJ78569.1"/>
    </source>
</evidence>
<dbReference type="STRING" id="1182541.W9Y841"/>
<organism evidence="2 3">
    <name type="scientific">Capronia coronata CBS 617.96</name>
    <dbReference type="NCBI Taxonomy" id="1182541"/>
    <lineage>
        <taxon>Eukaryota</taxon>
        <taxon>Fungi</taxon>
        <taxon>Dikarya</taxon>
        <taxon>Ascomycota</taxon>
        <taxon>Pezizomycotina</taxon>
        <taxon>Eurotiomycetes</taxon>
        <taxon>Chaetothyriomycetidae</taxon>
        <taxon>Chaetothyriales</taxon>
        <taxon>Herpotrichiellaceae</taxon>
        <taxon>Capronia</taxon>
    </lineage>
</organism>
<sequence length="560" mass="62848">MAEAPGQEAHTVHTADDAPNPEFNSHTLPSRTKQNGVADGKPATTEGADQEHDPVLPAETRTGASQDGDGHGDAEDHDYGEVSNLPPMQPKKKKKRAKRKPQSQRGLGKPTGFEDFFADTPLTPAQYAAEQQLYQADLPFVDRILTAIGRFERTRKMSNERRDMLYKYLIHGSVEVGPNSFQGGQNTEDMDKTQAAATLTQASVSDDKRDLRSDTSLYEVDFLVCMRSFLSRRAKYLYGFETRDQVSLLTTTLERFMDYLLQHDVCPEYRDDVLAARNLCRQAPAELWDVAESTRRLPGDFNIACSTLFGGSYSQNYDGETWWGPDTTEDKVFVGMKPDEASQVIHFGVAGAATEDVFAAYLAGLNDGTSELETEWVRERVGFEITEIVPPTPECKEIYLQSSEHFRPVGRVYAKPWKNPDSLPEDLTPAERAALSDERTDNDLDEDGHDTEYVFFLESILQSYLRVGTRVEATVRKVNCGIMFFDDVLDVYPTFDEFLPNEMMVGWENPRPVKGAFDYVEGGDYEDAFDGEDKSDDGGESEQRTQEDEQRHGEAATEEA</sequence>
<feature type="compositionally biased region" description="Basic residues" evidence="1">
    <location>
        <begin position="90"/>
        <end position="102"/>
    </location>
</feature>
<protein>
    <submittedName>
        <fullName evidence="2">Uncharacterized protein</fullName>
    </submittedName>
</protein>
<feature type="compositionally biased region" description="Polar residues" evidence="1">
    <location>
        <begin position="22"/>
        <end position="35"/>
    </location>
</feature>
<dbReference type="Proteomes" id="UP000019484">
    <property type="component" value="Unassembled WGS sequence"/>
</dbReference>
<evidence type="ECO:0000313" key="3">
    <source>
        <dbReference type="Proteomes" id="UP000019484"/>
    </source>
</evidence>
<dbReference type="HOGENOM" id="CLU_023193_1_1_1"/>
<dbReference type="GeneID" id="19163816"/>
<feature type="region of interest" description="Disordered" evidence="1">
    <location>
        <begin position="1"/>
        <end position="117"/>
    </location>
</feature>
<evidence type="ECO:0000256" key="1">
    <source>
        <dbReference type="SAM" id="MobiDB-lite"/>
    </source>
</evidence>
<proteinExistence type="predicted"/>
<dbReference type="EMBL" id="AMWN01000011">
    <property type="protein sequence ID" value="EXJ78569.1"/>
    <property type="molecule type" value="Genomic_DNA"/>
</dbReference>
<dbReference type="GO" id="GO:0033167">
    <property type="term" value="C:ARC complex"/>
    <property type="evidence" value="ECO:0007669"/>
    <property type="project" value="InterPro"/>
</dbReference>
<feature type="compositionally biased region" description="Acidic residues" evidence="1">
    <location>
        <begin position="521"/>
        <end position="540"/>
    </location>
</feature>
<feature type="compositionally biased region" description="Basic and acidic residues" evidence="1">
    <location>
        <begin position="541"/>
        <end position="560"/>
    </location>
</feature>
<dbReference type="RefSeq" id="XP_007728017.1">
    <property type="nucleotide sequence ID" value="XM_007729827.1"/>
</dbReference>
<dbReference type="GO" id="GO:0031047">
    <property type="term" value="P:regulatory ncRNA-mediated gene silencing"/>
    <property type="evidence" value="ECO:0007669"/>
    <property type="project" value="InterPro"/>
</dbReference>
<gene>
    <name evidence="2" type="ORF">A1O1_08970</name>
</gene>
<keyword evidence="3" id="KW-1185">Reference proteome</keyword>
<dbReference type="OrthoDB" id="435402at2759"/>
<dbReference type="Pfam" id="PF09692">
    <property type="entry name" value="Arb1"/>
    <property type="match status" value="1"/>
</dbReference>
<name>W9Y841_9EURO</name>
<dbReference type="eggNOG" id="ENOG502S1Z5">
    <property type="taxonomic scope" value="Eukaryota"/>
</dbReference>
<dbReference type="AlphaFoldDB" id="W9Y841"/>